<dbReference type="AlphaFoldDB" id="D8RCA0"/>
<dbReference type="GO" id="GO:0016020">
    <property type="term" value="C:membrane"/>
    <property type="evidence" value="ECO:0000318"/>
    <property type="project" value="GO_Central"/>
</dbReference>
<dbReference type="InParanoid" id="D8RCA0"/>
<evidence type="ECO:0000313" key="5">
    <source>
        <dbReference type="EMBL" id="EFJ30095.1"/>
    </source>
</evidence>
<dbReference type="InterPro" id="IPR000620">
    <property type="entry name" value="EamA_dom"/>
</dbReference>
<evidence type="ECO:0000256" key="3">
    <source>
        <dbReference type="SAM" id="Phobius"/>
    </source>
</evidence>
<dbReference type="InterPro" id="IPR037185">
    <property type="entry name" value="EmrE-like"/>
</dbReference>
<keyword evidence="3" id="KW-0472">Membrane</keyword>
<dbReference type="OrthoDB" id="74158at2759"/>
<dbReference type="KEGG" id="smo:SELMODRAFT_409734"/>
<feature type="transmembrane region" description="Helical" evidence="3">
    <location>
        <begin position="78"/>
        <end position="99"/>
    </location>
</feature>
<dbReference type="HOGENOM" id="CLU_892374_0_0_1"/>
<feature type="domain" description="EamA" evidence="4">
    <location>
        <begin position="21"/>
        <end position="150"/>
    </location>
</feature>
<dbReference type="PANTHER" id="PTHR22911:SF76">
    <property type="entry name" value="EAMA DOMAIN-CONTAINING PROTEIN"/>
    <property type="match status" value="1"/>
</dbReference>
<evidence type="ECO:0000256" key="2">
    <source>
        <dbReference type="ARBA" id="ARBA00007635"/>
    </source>
</evidence>
<feature type="transmembrane region" description="Helical" evidence="3">
    <location>
        <begin position="137"/>
        <end position="155"/>
    </location>
</feature>
<feature type="transmembrane region" description="Helical" evidence="3">
    <location>
        <begin position="234"/>
        <end position="256"/>
    </location>
</feature>
<accession>D8RCA0</accession>
<evidence type="ECO:0000256" key="1">
    <source>
        <dbReference type="ARBA" id="ARBA00004141"/>
    </source>
</evidence>
<dbReference type="eggNOG" id="ENOG502S0MT">
    <property type="taxonomic scope" value="Eukaryota"/>
</dbReference>
<dbReference type="Gramene" id="EFJ30095">
    <property type="protein sequence ID" value="EFJ30095"/>
    <property type="gene ID" value="SELMODRAFT_409734"/>
</dbReference>
<feature type="transmembrane region" description="Helical" evidence="3">
    <location>
        <begin position="289"/>
        <end position="309"/>
    </location>
</feature>
<evidence type="ECO:0000313" key="6">
    <source>
        <dbReference type="Proteomes" id="UP000001514"/>
    </source>
</evidence>
<feature type="transmembrane region" description="Helical" evidence="3">
    <location>
        <begin position="16"/>
        <end position="36"/>
    </location>
</feature>
<feature type="transmembrane region" description="Helical" evidence="3">
    <location>
        <begin position="193"/>
        <end position="214"/>
    </location>
</feature>
<keyword evidence="3" id="KW-1133">Transmembrane helix</keyword>
<feature type="transmembrane region" description="Helical" evidence="3">
    <location>
        <begin position="263"/>
        <end position="283"/>
    </location>
</feature>
<proteinExistence type="inferred from homology"/>
<name>D8RCA0_SELML</name>
<dbReference type="PANTHER" id="PTHR22911">
    <property type="entry name" value="ACYL-MALONYL CONDENSING ENZYME-RELATED"/>
    <property type="match status" value="1"/>
</dbReference>
<feature type="transmembrane region" description="Helical" evidence="3">
    <location>
        <begin position="161"/>
        <end position="181"/>
    </location>
</feature>
<reference evidence="5 6" key="1">
    <citation type="journal article" date="2011" name="Science">
        <title>The Selaginella genome identifies genetic changes associated with the evolution of vascular plants.</title>
        <authorList>
            <person name="Banks J.A."/>
            <person name="Nishiyama T."/>
            <person name="Hasebe M."/>
            <person name="Bowman J.L."/>
            <person name="Gribskov M."/>
            <person name="dePamphilis C."/>
            <person name="Albert V.A."/>
            <person name="Aono N."/>
            <person name="Aoyama T."/>
            <person name="Ambrose B.A."/>
            <person name="Ashton N.W."/>
            <person name="Axtell M.J."/>
            <person name="Barker E."/>
            <person name="Barker M.S."/>
            <person name="Bennetzen J.L."/>
            <person name="Bonawitz N.D."/>
            <person name="Chapple C."/>
            <person name="Cheng C."/>
            <person name="Correa L.G."/>
            <person name="Dacre M."/>
            <person name="DeBarry J."/>
            <person name="Dreyer I."/>
            <person name="Elias M."/>
            <person name="Engstrom E.M."/>
            <person name="Estelle M."/>
            <person name="Feng L."/>
            <person name="Finet C."/>
            <person name="Floyd S.K."/>
            <person name="Frommer W.B."/>
            <person name="Fujita T."/>
            <person name="Gramzow L."/>
            <person name="Gutensohn M."/>
            <person name="Harholt J."/>
            <person name="Hattori M."/>
            <person name="Heyl A."/>
            <person name="Hirai T."/>
            <person name="Hiwatashi Y."/>
            <person name="Ishikawa M."/>
            <person name="Iwata M."/>
            <person name="Karol K.G."/>
            <person name="Koehler B."/>
            <person name="Kolukisaoglu U."/>
            <person name="Kubo M."/>
            <person name="Kurata T."/>
            <person name="Lalonde S."/>
            <person name="Li K."/>
            <person name="Li Y."/>
            <person name="Litt A."/>
            <person name="Lyons E."/>
            <person name="Manning G."/>
            <person name="Maruyama T."/>
            <person name="Michael T.P."/>
            <person name="Mikami K."/>
            <person name="Miyazaki S."/>
            <person name="Morinaga S."/>
            <person name="Murata T."/>
            <person name="Mueller-Roeber B."/>
            <person name="Nelson D.R."/>
            <person name="Obara M."/>
            <person name="Oguri Y."/>
            <person name="Olmstead R.G."/>
            <person name="Onodera N."/>
            <person name="Petersen B.L."/>
            <person name="Pils B."/>
            <person name="Prigge M."/>
            <person name="Rensing S.A."/>
            <person name="Riano-Pachon D.M."/>
            <person name="Roberts A.W."/>
            <person name="Sato Y."/>
            <person name="Scheller H.V."/>
            <person name="Schulz B."/>
            <person name="Schulz C."/>
            <person name="Shakirov E.V."/>
            <person name="Shibagaki N."/>
            <person name="Shinohara N."/>
            <person name="Shippen D.E."/>
            <person name="Soerensen I."/>
            <person name="Sotooka R."/>
            <person name="Sugimoto N."/>
            <person name="Sugita M."/>
            <person name="Sumikawa N."/>
            <person name="Tanurdzic M."/>
            <person name="Theissen G."/>
            <person name="Ulvskov P."/>
            <person name="Wakazuki S."/>
            <person name="Weng J.K."/>
            <person name="Willats W.W."/>
            <person name="Wipf D."/>
            <person name="Wolf P.G."/>
            <person name="Yang L."/>
            <person name="Zimmer A.D."/>
            <person name="Zhu Q."/>
            <person name="Mitros T."/>
            <person name="Hellsten U."/>
            <person name="Loque D."/>
            <person name="Otillar R."/>
            <person name="Salamov A."/>
            <person name="Schmutz J."/>
            <person name="Shapiro H."/>
            <person name="Lindquist E."/>
            <person name="Lucas S."/>
            <person name="Rokhsar D."/>
            <person name="Grigoriev I.V."/>
        </authorList>
    </citation>
    <scope>NUCLEOTIDE SEQUENCE [LARGE SCALE GENOMIC DNA]</scope>
</reference>
<dbReference type="SUPFAM" id="SSF103481">
    <property type="entry name" value="Multidrug resistance efflux transporter EmrE"/>
    <property type="match status" value="2"/>
</dbReference>
<feature type="transmembrane region" description="Helical" evidence="3">
    <location>
        <begin position="105"/>
        <end position="125"/>
    </location>
</feature>
<organism evidence="6">
    <name type="scientific">Selaginella moellendorffii</name>
    <name type="common">Spikemoss</name>
    <dbReference type="NCBI Taxonomy" id="88036"/>
    <lineage>
        <taxon>Eukaryota</taxon>
        <taxon>Viridiplantae</taxon>
        <taxon>Streptophyta</taxon>
        <taxon>Embryophyta</taxon>
        <taxon>Tracheophyta</taxon>
        <taxon>Lycopodiopsida</taxon>
        <taxon>Selaginellales</taxon>
        <taxon>Selaginellaceae</taxon>
        <taxon>Selaginella</taxon>
    </lineage>
</organism>
<sequence>MAGNGGGDGIGTARPWYVLPVLVLAVFAISSAGAVTKLMRDAAPVSSAAWRLEATALILLPGFVWQGRWLPIEQRRRAYQCQVVLSALALALHFGLWVWSLLHTSLPHSLLLVSMPPIILAVVSWLRCQPLSLGETFGIITGLLGVVIIAAMSRVENDAEVTLVGDCAAFLAACAFVIYMVSGSHLRAWMPLYIYVFPVTAGASIFLSLSCAFVDGETVPGYVSGPFGWFNKEFWFPVVFLALGPGFVGHTGLNAVLKYCSPLLVSMAVTLEPVFGSVVGWLLDVSPPPGISTCIGGALLVLGTIWVTYASQPKKSMQSAVANHPIDSQPLLSSLTKNEEPV</sequence>
<keyword evidence="3" id="KW-0812">Transmembrane</keyword>
<protein>
    <recommendedName>
        <fullName evidence="4">EamA domain-containing protein</fullName>
    </recommendedName>
</protein>
<evidence type="ECO:0000259" key="4">
    <source>
        <dbReference type="Pfam" id="PF00892"/>
    </source>
</evidence>
<dbReference type="Proteomes" id="UP000001514">
    <property type="component" value="Unassembled WGS sequence"/>
</dbReference>
<comment type="subcellular location">
    <subcellularLocation>
        <location evidence="1">Membrane</location>
        <topology evidence="1">Multi-pass membrane protein</topology>
    </subcellularLocation>
</comment>
<dbReference type="Pfam" id="PF00892">
    <property type="entry name" value="EamA"/>
    <property type="match status" value="1"/>
</dbReference>
<gene>
    <name evidence="5" type="ORF">SELMODRAFT_409734</name>
</gene>
<keyword evidence="6" id="KW-1185">Reference proteome</keyword>
<comment type="similarity">
    <text evidence="2">Belongs to the drug/metabolite transporter (DMT) superfamily. Plant drug/metabolite exporter (P-DME) (TC 2.A.7.4) family.</text>
</comment>
<dbReference type="EMBL" id="GL377576">
    <property type="protein sequence ID" value="EFJ30095.1"/>
    <property type="molecule type" value="Genomic_DNA"/>
</dbReference>